<dbReference type="EMBL" id="JAAXLA010000080">
    <property type="protein sequence ID" value="NMI01299.1"/>
    <property type="molecule type" value="Genomic_DNA"/>
</dbReference>
<dbReference type="Gene3D" id="2.30.110.10">
    <property type="entry name" value="Electron Transport, Fmn-binding Protein, Chain A"/>
    <property type="match status" value="1"/>
</dbReference>
<dbReference type="Proteomes" id="UP000820669">
    <property type="component" value="Unassembled WGS sequence"/>
</dbReference>
<evidence type="ECO:0000313" key="2">
    <source>
        <dbReference type="Proteomes" id="UP000820669"/>
    </source>
</evidence>
<proteinExistence type="predicted"/>
<keyword evidence="2" id="KW-1185">Reference proteome</keyword>
<dbReference type="RefSeq" id="WP_169384760.1">
    <property type="nucleotide sequence ID" value="NZ_JAAXLA010000080.1"/>
</dbReference>
<name>A0ABX1SLB0_9PSEU</name>
<gene>
    <name evidence="1" type="ORF">HF526_28990</name>
</gene>
<accession>A0ABX1SLB0</accession>
<protein>
    <submittedName>
        <fullName evidence="1">Nitroreductase family deazaflavin-dependent oxidoreductase</fullName>
    </submittedName>
</protein>
<dbReference type="InterPro" id="IPR012349">
    <property type="entry name" value="Split_barrel_FMN-bd"/>
</dbReference>
<reference evidence="1 2" key="1">
    <citation type="submission" date="2020-04" db="EMBL/GenBank/DDBJ databases">
        <authorList>
            <person name="Klaysubun C."/>
            <person name="Duangmal K."/>
            <person name="Lipun K."/>
        </authorList>
    </citation>
    <scope>NUCLEOTIDE SEQUENCE [LARGE SCALE GENOMIC DNA]</scope>
    <source>
        <strain evidence="1 2">K10HN5</strain>
    </source>
</reference>
<sequence>MPTSTHTTRPPYQRPLFWVGLTAFAAWLAAAAAFRAHVRAVLDAQRQFNKRLLNPAILRLAGRPHWYTARLEHIGRRSGRRYATPVIALPVPEGLAIPLPYGADVDWCRNVRAAGGGTIEVGGIRYTLTTPRVVDNAAVLDDLPPHWRRVAQLYGFQEWLRAATEAEPNLHADGGRPSGRVPEFES</sequence>
<dbReference type="InterPro" id="IPR004378">
    <property type="entry name" value="F420H2_quin_Rdtase"/>
</dbReference>
<comment type="caution">
    <text evidence="1">The sequence shown here is derived from an EMBL/GenBank/DDBJ whole genome shotgun (WGS) entry which is preliminary data.</text>
</comment>
<dbReference type="NCBIfam" id="TIGR00026">
    <property type="entry name" value="hi_GC_TIGR00026"/>
    <property type="match status" value="1"/>
</dbReference>
<evidence type="ECO:0000313" key="1">
    <source>
        <dbReference type="EMBL" id="NMI01299.1"/>
    </source>
</evidence>
<organism evidence="1 2">
    <name type="scientific">Pseudonocardia acidicola</name>
    <dbReference type="NCBI Taxonomy" id="2724939"/>
    <lineage>
        <taxon>Bacteria</taxon>
        <taxon>Bacillati</taxon>
        <taxon>Actinomycetota</taxon>
        <taxon>Actinomycetes</taxon>
        <taxon>Pseudonocardiales</taxon>
        <taxon>Pseudonocardiaceae</taxon>
        <taxon>Pseudonocardia</taxon>
    </lineage>
</organism>